<protein>
    <submittedName>
        <fullName evidence="2">Uncharacterized protein</fullName>
    </submittedName>
</protein>
<keyword evidence="3" id="KW-1185">Reference proteome</keyword>
<feature type="compositionally biased region" description="Low complexity" evidence="1">
    <location>
        <begin position="44"/>
        <end position="59"/>
    </location>
</feature>
<dbReference type="EMBL" id="CP138359">
    <property type="protein sequence ID" value="WPF82758.1"/>
    <property type="molecule type" value="Genomic_DNA"/>
</dbReference>
<organism evidence="2 3">
    <name type="scientific">Sanguibacter biliveldensis</name>
    <dbReference type="NCBI Taxonomy" id="3030830"/>
    <lineage>
        <taxon>Bacteria</taxon>
        <taxon>Bacillati</taxon>
        <taxon>Actinomycetota</taxon>
        <taxon>Actinomycetes</taxon>
        <taxon>Micrococcales</taxon>
        <taxon>Sanguibacteraceae</taxon>
        <taxon>Sanguibacter</taxon>
    </lineage>
</organism>
<dbReference type="KEGG" id="sbil:SANBI_000370"/>
<reference evidence="3" key="1">
    <citation type="submission" date="2023-11" db="EMBL/GenBank/DDBJ databases">
        <authorList>
            <person name="Helweg L.P."/>
            <person name="Kiel A."/>
            <person name="Hitz F."/>
            <person name="Ruckert-Reed C."/>
            <person name="Busche T."/>
            <person name="Kaltschmidt B."/>
            <person name="Kaltschmidt C."/>
        </authorList>
    </citation>
    <scope>NUCLEOTIDE SEQUENCE [LARGE SCALE GENOMIC DNA]</scope>
    <source>
        <strain evidence="3">4.1</strain>
    </source>
</reference>
<dbReference type="Proteomes" id="UP001304340">
    <property type="component" value="Chromosome"/>
</dbReference>
<name>A0AAF1C4L8_9MICO</name>
<feature type="compositionally biased region" description="Low complexity" evidence="1">
    <location>
        <begin position="27"/>
        <end position="37"/>
    </location>
</feature>
<sequence>MADDRTSAVPADAAGTAPSGACEGGVALAPDALAAGRAARRETAGPAPEDAEPAAAEPATPVAVPPVLAVPQVQVVPAFQMLGSDDVGVCVDGVCAVPAPSTATEPGPSTTGTEQD</sequence>
<dbReference type="RefSeq" id="WP_319158415.1">
    <property type="nucleotide sequence ID" value="NZ_CP138359.1"/>
</dbReference>
<evidence type="ECO:0000256" key="1">
    <source>
        <dbReference type="SAM" id="MobiDB-lite"/>
    </source>
</evidence>
<accession>A0AAF1C4L8</accession>
<proteinExistence type="predicted"/>
<gene>
    <name evidence="2" type="ORF">SANBI_000370</name>
</gene>
<feature type="region of interest" description="Disordered" evidence="1">
    <location>
        <begin position="1"/>
        <end position="59"/>
    </location>
</feature>
<dbReference type="AlphaFoldDB" id="A0AAF1C4L8"/>
<evidence type="ECO:0000313" key="3">
    <source>
        <dbReference type="Proteomes" id="UP001304340"/>
    </source>
</evidence>
<evidence type="ECO:0000313" key="2">
    <source>
        <dbReference type="EMBL" id="WPF82758.1"/>
    </source>
</evidence>